<comment type="caution">
    <text evidence="5">The sequence shown here is derived from an EMBL/GenBank/DDBJ whole genome shotgun (WGS) entry which is preliminary data.</text>
</comment>
<dbReference type="InterPro" id="IPR036900">
    <property type="entry name" value="A-D-PHexomutase_C_sf"/>
</dbReference>
<evidence type="ECO:0000256" key="2">
    <source>
        <dbReference type="ARBA" id="ARBA00022842"/>
    </source>
</evidence>
<sequence>NKKVIFSFEEAIGFMCGTNVLDKDGISAEAVASEMAVYLKEKENKTLNQQLDWIYEKYGYHVSNNSYYLCYEQENIVKMFEKIRHYDQNSKDLTYPKYCGRFKINKIRDLTSDVVIDFTRNERSKPTFPISKSSQMITFYFENGCVLTIRTSGTEPKIKWYSEIKQTDKSKSRDELKNELNELVESMIKEFYKPEEHNLTARST</sequence>
<dbReference type="InterPro" id="IPR016055">
    <property type="entry name" value="A-D-PHexomutase_a/b/a-I/II/III"/>
</dbReference>
<dbReference type="GO" id="GO:0046872">
    <property type="term" value="F:metal ion binding"/>
    <property type="evidence" value="ECO:0007669"/>
    <property type="project" value="UniProtKB-KW"/>
</dbReference>
<reference evidence="5 6" key="1">
    <citation type="journal article" date="2018" name="Sci. Rep.">
        <title>Genomic signatures of local adaptation to the degree of environmental predictability in rotifers.</title>
        <authorList>
            <person name="Franch-Gras L."/>
            <person name="Hahn C."/>
            <person name="Garcia-Roger E.M."/>
            <person name="Carmona M.J."/>
            <person name="Serra M."/>
            <person name="Gomez A."/>
        </authorList>
    </citation>
    <scope>NUCLEOTIDE SEQUENCE [LARGE SCALE GENOMIC DNA]</scope>
    <source>
        <strain evidence="5">HYR1</strain>
    </source>
</reference>
<dbReference type="Gene3D" id="3.30.310.50">
    <property type="entry name" value="Alpha-D-phosphohexomutase, C-terminal domain"/>
    <property type="match status" value="1"/>
</dbReference>
<organism evidence="5 6">
    <name type="scientific">Brachionus plicatilis</name>
    <name type="common">Marine rotifer</name>
    <name type="synonym">Brachionus muelleri</name>
    <dbReference type="NCBI Taxonomy" id="10195"/>
    <lineage>
        <taxon>Eukaryota</taxon>
        <taxon>Metazoa</taxon>
        <taxon>Spiralia</taxon>
        <taxon>Gnathifera</taxon>
        <taxon>Rotifera</taxon>
        <taxon>Eurotatoria</taxon>
        <taxon>Monogononta</taxon>
        <taxon>Pseudotrocha</taxon>
        <taxon>Ploima</taxon>
        <taxon>Brachionidae</taxon>
        <taxon>Brachionus</taxon>
    </lineage>
</organism>
<evidence type="ECO:0000256" key="3">
    <source>
        <dbReference type="ARBA" id="ARBA00023235"/>
    </source>
</evidence>
<keyword evidence="1" id="KW-0479">Metal-binding</keyword>
<dbReference type="STRING" id="10195.A0A3M7P916"/>
<dbReference type="InterPro" id="IPR005843">
    <property type="entry name" value="A-D-PHexomutase_C"/>
</dbReference>
<evidence type="ECO:0000313" key="5">
    <source>
        <dbReference type="EMBL" id="RMZ95523.1"/>
    </source>
</evidence>
<gene>
    <name evidence="5" type="ORF">BpHYR1_036630</name>
</gene>
<evidence type="ECO:0000313" key="6">
    <source>
        <dbReference type="Proteomes" id="UP000276133"/>
    </source>
</evidence>
<dbReference type="SUPFAM" id="SSF53738">
    <property type="entry name" value="Phosphoglucomutase, first 3 domains"/>
    <property type="match status" value="1"/>
</dbReference>
<dbReference type="AlphaFoldDB" id="A0A3M7P916"/>
<dbReference type="Gene3D" id="3.40.120.10">
    <property type="entry name" value="Alpha-D-Glucose-1,6-Bisphosphate, subunit A, domain 3"/>
    <property type="match status" value="1"/>
</dbReference>
<dbReference type="PANTHER" id="PTHR45745">
    <property type="entry name" value="PHOSPHOMANNOMUTASE 45A"/>
    <property type="match status" value="1"/>
</dbReference>
<dbReference type="OrthoDB" id="8300170at2759"/>
<evidence type="ECO:0000259" key="4">
    <source>
        <dbReference type="Pfam" id="PF00408"/>
    </source>
</evidence>
<dbReference type="EMBL" id="REGN01012385">
    <property type="protein sequence ID" value="RMZ95523.1"/>
    <property type="molecule type" value="Genomic_DNA"/>
</dbReference>
<keyword evidence="6" id="KW-1185">Reference proteome</keyword>
<feature type="domain" description="Alpha-D-phosphohexomutase C-terminal" evidence="4">
    <location>
        <begin position="133"/>
        <end position="168"/>
    </location>
</feature>
<name>A0A3M7P916_BRAPC</name>
<feature type="non-terminal residue" evidence="5">
    <location>
        <position position="1"/>
    </location>
</feature>
<evidence type="ECO:0000256" key="1">
    <source>
        <dbReference type="ARBA" id="ARBA00022723"/>
    </source>
</evidence>
<dbReference type="GO" id="GO:0005975">
    <property type="term" value="P:carbohydrate metabolic process"/>
    <property type="evidence" value="ECO:0007669"/>
    <property type="project" value="InterPro"/>
</dbReference>
<dbReference type="GO" id="GO:0005634">
    <property type="term" value="C:nucleus"/>
    <property type="evidence" value="ECO:0007669"/>
    <property type="project" value="TreeGrafter"/>
</dbReference>
<proteinExistence type="predicted"/>
<dbReference type="GO" id="GO:0006166">
    <property type="term" value="P:purine ribonucleoside salvage"/>
    <property type="evidence" value="ECO:0007669"/>
    <property type="project" value="TreeGrafter"/>
</dbReference>
<dbReference type="Proteomes" id="UP000276133">
    <property type="component" value="Unassembled WGS sequence"/>
</dbReference>
<dbReference type="PANTHER" id="PTHR45745:SF1">
    <property type="entry name" value="PHOSPHOGLUCOMUTASE 2B-RELATED"/>
    <property type="match status" value="1"/>
</dbReference>
<dbReference type="GO" id="GO:0008973">
    <property type="term" value="F:phosphopentomutase activity"/>
    <property type="evidence" value="ECO:0007669"/>
    <property type="project" value="TreeGrafter"/>
</dbReference>
<keyword evidence="3" id="KW-0413">Isomerase</keyword>
<dbReference type="SUPFAM" id="SSF55957">
    <property type="entry name" value="Phosphoglucomutase, C-terminal domain"/>
    <property type="match status" value="1"/>
</dbReference>
<protein>
    <submittedName>
        <fullName evidence="5">Glucose 1-6-bisphosphate</fullName>
    </submittedName>
</protein>
<keyword evidence="2" id="KW-0460">Magnesium</keyword>
<dbReference type="Pfam" id="PF00408">
    <property type="entry name" value="PGM_PMM_IV"/>
    <property type="match status" value="1"/>
</dbReference>
<accession>A0A3M7P916</accession>